<dbReference type="EMBL" id="CAACVG010011398">
    <property type="protein sequence ID" value="VEN57987.1"/>
    <property type="molecule type" value="Genomic_DNA"/>
</dbReference>
<dbReference type="SUPFAM" id="SSF51206">
    <property type="entry name" value="cAMP-binding domain-like"/>
    <property type="match status" value="1"/>
</dbReference>
<dbReference type="InterPro" id="IPR051413">
    <property type="entry name" value="K/Na_HCN_channel"/>
</dbReference>
<dbReference type="Proteomes" id="UP000410492">
    <property type="component" value="Unassembled WGS sequence"/>
</dbReference>
<feature type="transmembrane region" description="Helical" evidence="1">
    <location>
        <begin position="290"/>
        <end position="309"/>
    </location>
</feature>
<dbReference type="AlphaFoldDB" id="A0A653DF56"/>
<organism evidence="3 4">
    <name type="scientific">Callosobruchus maculatus</name>
    <name type="common">Southern cowpea weevil</name>
    <name type="synonym">Pulse bruchid</name>
    <dbReference type="NCBI Taxonomy" id="64391"/>
    <lineage>
        <taxon>Eukaryota</taxon>
        <taxon>Metazoa</taxon>
        <taxon>Ecdysozoa</taxon>
        <taxon>Arthropoda</taxon>
        <taxon>Hexapoda</taxon>
        <taxon>Insecta</taxon>
        <taxon>Pterygota</taxon>
        <taxon>Neoptera</taxon>
        <taxon>Endopterygota</taxon>
        <taxon>Coleoptera</taxon>
        <taxon>Polyphaga</taxon>
        <taxon>Cucujiformia</taxon>
        <taxon>Chrysomeloidea</taxon>
        <taxon>Chrysomelidae</taxon>
        <taxon>Bruchinae</taxon>
        <taxon>Bruchini</taxon>
        <taxon>Callosobruchus</taxon>
    </lineage>
</organism>
<dbReference type="GO" id="GO:0035725">
    <property type="term" value="P:sodium ion transmembrane transport"/>
    <property type="evidence" value="ECO:0007669"/>
    <property type="project" value="TreeGrafter"/>
</dbReference>
<evidence type="ECO:0000256" key="1">
    <source>
        <dbReference type="SAM" id="Phobius"/>
    </source>
</evidence>
<gene>
    <name evidence="3" type="ORF">CALMAC_LOCUS16468</name>
</gene>
<accession>A0A653DF56</accession>
<dbReference type="Gene3D" id="1.10.287.630">
    <property type="entry name" value="Helix hairpin bin"/>
    <property type="match status" value="1"/>
</dbReference>
<feature type="transmembrane region" description="Helical" evidence="1">
    <location>
        <begin position="157"/>
        <end position="178"/>
    </location>
</feature>
<dbReference type="GO" id="GO:0003254">
    <property type="term" value="P:regulation of membrane depolarization"/>
    <property type="evidence" value="ECO:0007669"/>
    <property type="project" value="TreeGrafter"/>
</dbReference>
<dbReference type="PANTHER" id="PTHR45689:SF14">
    <property type="entry name" value="CYCLIC NUCLEOTIDE-GATED CATION CHANNEL SUBUNIT A-LIKE PROTEIN"/>
    <property type="match status" value="1"/>
</dbReference>
<dbReference type="SMART" id="SM00100">
    <property type="entry name" value="cNMP"/>
    <property type="match status" value="1"/>
</dbReference>
<dbReference type="PROSITE" id="PS50042">
    <property type="entry name" value="CNMP_BINDING_3"/>
    <property type="match status" value="1"/>
</dbReference>
<dbReference type="CDD" id="cd00038">
    <property type="entry name" value="CAP_ED"/>
    <property type="match status" value="1"/>
</dbReference>
<keyword evidence="1" id="KW-1133">Transmembrane helix</keyword>
<keyword evidence="1" id="KW-0812">Transmembrane</keyword>
<feature type="transmembrane region" description="Helical" evidence="1">
    <location>
        <begin position="229"/>
        <end position="246"/>
    </location>
</feature>
<dbReference type="Pfam" id="PF00027">
    <property type="entry name" value="cNMP_binding"/>
    <property type="match status" value="1"/>
</dbReference>
<proteinExistence type="predicted"/>
<name>A0A653DF56_CALMS</name>
<dbReference type="GO" id="GO:0005249">
    <property type="term" value="F:voltage-gated potassium channel activity"/>
    <property type="evidence" value="ECO:0007669"/>
    <property type="project" value="TreeGrafter"/>
</dbReference>
<sequence>MKPTEHECHLHHDTHDVLNQVIDSGIFIMWRRRWHGFCMLSNKHPLTSTHYKSEALCRKEKLRHIISHKYMISPFSMCCLYWEFVMFINYLLRFVFVCIWASFDFEDVQTFTIGLVMSMDVIVYCDIFKNFFTGYYDGENNVTVLKPRKIALKYLKFYFWIDFLSVVSVIVYTIVLLYGMTETTRTCCQVARCLKLIMIFRGLRWSFAMELFRQYMNLSSYLFKAAKSFLTYIMVMCWLYTVMIVLEDMVYEYVYHKDVSRYKLRRYFSITLVLLLVSYGVDPITEVIDAVIATFFIWVGFCMQMYLYAQILQVWNKFSSARNKNDDLFRQFKEYMKYKGLPIHLRERVFTFFNFRFHNEFSNEAHINKMISENLRQEILLHATKVHIQRVELFTNLPEDVLQKVVAKLRSEIYLPDDIVVEAGSTGNCMYFIHFGTVAIYTRTGREICHLKDGAHFGEIALVFNETRIATVVAVTACELFKLKRSDFFEVIDPYPEQKQKIIHMALERLLNSDRE</sequence>
<dbReference type="GO" id="GO:0098855">
    <property type="term" value="C:HCN channel complex"/>
    <property type="evidence" value="ECO:0007669"/>
    <property type="project" value="TreeGrafter"/>
</dbReference>
<keyword evidence="4" id="KW-1185">Reference proteome</keyword>
<evidence type="ECO:0000313" key="4">
    <source>
        <dbReference type="Proteomes" id="UP000410492"/>
    </source>
</evidence>
<dbReference type="OrthoDB" id="2021138at2759"/>
<evidence type="ECO:0000259" key="2">
    <source>
        <dbReference type="PROSITE" id="PS50042"/>
    </source>
</evidence>
<reference evidence="3 4" key="1">
    <citation type="submission" date="2019-01" db="EMBL/GenBank/DDBJ databases">
        <authorList>
            <person name="Sayadi A."/>
        </authorList>
    </citation>
    <scope>NUCLEOTIDE SEQUENCE [LARGE SCALE GENOMIC DNA]</scope>
</reference>
<dbReference type="PANTHER" id="PTHR45689">
    <property type="entry name" value="I[[H]] CHANNEL, ISOFORM E"/>
    <property type="match status" value="1"/>
</dbReference>
<feature type="transmembrane region" description="Helical" evidence="1">
    <location>
        <begin position="267"/>
        <end position="284"/>
    </location>
</feature>
<dbReference type="InterPro" id="IPR018490">
    <property type="entry name" value="cNMP-bd_dom_sf"/>
</dbReference>
<dbReference type="Gene3D" id="2.60.120.10">
    <property type="entry name" value="Jelly Rolls"/>
    <property type="match status" value="1"/>
</dbReference>
<evidence type="ECO:0000313" key="3">
    <source>
        <dbReference type="EMBL" id="VEN57987.1"/>
    </source>
</evidence>
<dbReference type="InterPro" id="IPR000595">
    <property type="entry name" value="cNMP-bd_dom"/>
</dbReference>
<keyword evidence="1" id="KW-0472">Membrane</keyword>
<feature type="domain" description="Cyclic nucleotide-binding" evidence="2">
    <location>
        <begin position="393"/>
        <end position="509"/>
    </location>
</feature>
<protein>
    <recommendedName>
        <fullName evidence="2">Cyclic nucleotide-binding domain-containing protein</fullName>
    </recommendedName>
</protein>
<feature type="transmembrane region" description="Helical" evidence="1">
    <location>
        <begin position="79"/>
        <end position="103"/>
    </location>
</feature>
<dbReference type="InterPro" id="IPR014710">
    <property type="entry name" value="RmlC-like_jellyroll"/>
</dbReference>